<evidence type="ECO:0000313" key="1">
    <source>
        <dbReference type="EMBL" id="BAX96466.1"/>
    </source>
</evidence>
<reference evidence="2" key="1">
    <citation type="journal article" date="2017" name="Genome Announc.">
        <title>Complete Genome Sequence of Mycobacterium stephanolepidis.</title>
        <authorList>
            <person name="Fukano H."/>
            <person name="Yoshida M."/>
            <person name="Katayama Y."/>
            <person name="Omatsu T."/>
            <person name="Mizutani T."/>
            <person name="Kurata O."/>
            <person name="Wada S."/>
            <person name="Hoshino Y."/>
        </authorList>
    </citation>
    <scope>NUCLEOTIDE SEQUENCE [LARGE SCALE GENOMIC DNA]</scope>
    <source>
        <strain evidence="2">NJB0901</strain>
    </source>
</reference>
<reference evidence="1 2" key="2">
    <citation type="journal article" date="2017" name="Int. J. Syst. Evol. Microbiol.">
        <title>Mycobacterium stephanolepidis sp. nov., a rapidly growing species related to Mycobacterium chelonae, isolated from marine teleost fish, Stephanolepis cirrhifer.</title>
        <authorList>
            <person name="Fukano H."/>
            <person name="Wada S."/>
            <person name="Kurata O."/>
            <person name="Katayama K."/>
            <person name="Fujiwara N."/>
            <person name="Hoshino Y."/>
        </authorList>
    </citation>
    <scope>NUCLEOTIDE SEQUENCE [LARGE SCALE GENOMIC DNA]</scope>
    <source>
        <strain evidence="1 2">NJB0901</strain>
    </source>
</reference>
<dbReference type="OrthoDB" id="4763860at2"/>
<proteinExistence type="predicted"/>
<sequence>MVDRIKADLDALGKLRPQVQELAQAIQGETASAGAASGGSDPALAAIASLTGRTLPNAQKIVAGWMNVFGEVCEAGRQGLIANEEHGVALMKSVPTLGRKG</sequence>
<evidence type="ECO:0000313" key="2">
    <source>
        <dbReference type="Proteomes" id="UP000217954"/>
    </source>
</evidence>
<accession>A0A1Z4EU21</accession>
<dbReference type="AlphaFoldDB" id="A0A1Z4EU21"/>
<dbReference type="RefSeq" id="WP_096499632.1">
    <property type="nucleotide sequence ID" value="NZ_AP018165.1"/>
</dbReference>
<dbReference type="EMBL" id="AP018165">
    <property type="protein sequence ID" value="BAX96466.1"/>
    <property type="molecule type" value="Genomic_DNA"/>
</dbReference>
<keyword evidence="2" id="KW-1185">Reference proteome</keyword>
<dbReference type="Proteomes" id="UP000217954">
    <property type="component" value="Chromosome"/>
</dbReference>
<organism evidence="1 2">
    <name type="scientific">[Mycobacterium] stephanolepidis</name>
    <dbReference type="NCBI Taxonomy" id="1520670"/>
    <lineage>
        <taxon>Bacteria</taxon>
        <taxon>Bacillati</taxon>
        <taxon>Actinomycetota</taxon>
        <taxon>Actinomycetes</taxon>
        <taxon>Mycobacteriales</taxon>
        <taxon>Mycobacteriaceae</taxon>
        <taxon>Mycobacteroides</taxon>
    </lineage>
</organism>
<protein>
    <submittedName>
        <fullName evidence="1">Uncharacterized protein</fullName>
    </submittedName>
</protein>
<dbReference type="KEGG" id="mste:MSTE_01135"/>
<gene>
    <name evidence="1" type="ORF">MSTE_01135</name>
</gene>
<name>A0A1Z4EU21_9MYCO</name>